<keyword evidence="2" id="KW-1185">Reference proteome</keyword>
<protein>
    <submittedName>
        <fullName evidence="1">Uncharacterized protein</fullName>
    </submittedName>
</protein>
<dbReference type="AlphaFoldDB" id="A0A6D2JXP9"/>
<accession>A0A6D2JXP9</accession>
<sequence>MLSSYNCGELRVGQRSLEGPANGCVNLNWNLPSNSLCSMRRLVLQNLMSIHPAGVDLLLSKWTPAAQGLMMGLIPMSRSFTSPSLIVPVPSLQRRCWQGLVHISQHWAPDLSSLDLEEE</sequence>
<proteinExistence type="predicted"/>
<organism evidence="1 2">
    <name type="scientific">Microthlaspi erraticum</name>
    <dbReference type="NCBI Taxonomy" id="1685480"/>
    <lineage>
        <taxon>Eukaryota</taxon>
        <taxon>Viridiplantae</taxon>
        <taxon>Streptophyta</taxon>
        <taxon>Embryophyta</taxon>
        <taxon>Tracheophyta</taxon>
        <taxon>Spermatophyta</taxon>
        <taxon>Magnoliopsida</taxon>
        <taxon>eudicotyledons</taxon>
        <taxon>Gunneridae</taxon>
        <taxon>Pentapetalae</taxon>
        <taxon>rosids</taxon>
        <taxon>malvids</taxon>
        <taxon>Brassicales</taxon>
        <taxon>Brassicaceae</taxon>
        <taxon>Coluteocarpeae</taxon>
        <taxon>Microthlaspi</taxon>
    </lineage>
</organism>
<evidence type="ECO:0000313" key="2">
    <source>
        <dbReference type="Proteomes" id="UP000467841"/>
    </source>
</evidence>
<reference evidence="1" key="1">
    <citation type="submission" date="2020-01" db="EMBL/GenBank/DDBJ databases">
        <authorList>
            <person name="Mishra B."/>
        </authorList>
    </citation>
    <scope>NUCLEOTIDE SEQUENCE [LARGE SCALE GENOMIC DNA]</scope>
</reference>
<gene>
    <name evidence="1" type="ORF">MERR_LOCUS32304</name>
</gene>
<evidence type="ECO:0000313" key="1">
    <source>
        <dbReference type="EMBL" id="CAA7045069.1"/>
    </source>
</evidence>
<comment type="caution">
    <text evidence="1">The sequence shown here is derived from an EMBL/GenBank/DDBJ whole genome shotgun (WGS) entry which is preliminary data.</text>
</comment>
<name>A0A6D2JXP9_9BRAS</name>
<dbReference type="Proteomes" id="UP000467841">
    <property type="component" value="Unassembled WGS sequence"/>
</dbReference>
<dbReference type="EMBL" id="CACVBM020001314">
    <property type="protein sequence ID" value="CAA7045069.1"/>
    <property type="molecule type" value="Genomic_DNA"/>
</dbReference>